<evidence type="ECO:0000256" key="3">
    <source>
        <dbReference type="ARBA" id="ARBA00022824"/>
    </source>
</evidence>
<dbReference type="GO" id="GO:0006890">
    <property type="term" value="P:retrograde vesicle-mediated transport, Golgi to endoplasmic reticulum"/>
    <property type="evidence" value="ECO:0007669"/>
    <property type="project" value="InterPro"/>
</dbReference>
<feature type="domain" description="Sec39" evidence="5">
    <location>
        <begin position="819"/>
        <end position="1038"/>
    </location>
</feature>
<dbReference type="Proteomes" id="UP000428333">
    <property type="component" value="Linkage Group LG02"/>
</dbReference>
<gene>
    <name evidence="6" type="ORF">C3L33_03381</name>
</gene>
<proteinExistence type="predicted"/>
<reference evidence="6 7" key="1">
    <citation type="journal article" date="2019" name="Genome Biol. Evol.">
        <title>The Rhododendron genome and chromosomal organization provide insight into shared whole-genome duplications across the heath family (Ericaceae).</title>
        <authorList>
            <person name="Soza V.L."/>
            <person name="Lindsley D."/>
            <person name="Waalkes A."/>
            <person name="Ramage E."/>
            <person name="Patwardhan R.P."/>
            <person name="Burton J.N."/>
            <person name="Adey A."/>
            <person name="Kumar A."/>
            <person name="Qiu R."/>
            <person name="Shendure J."/>
            <person name="Hall B."/>
        </authorList>
    </citation>
    <scope>NUCLEOTIDE SEQUENCE [LARGE SCALE GENOMIC DNA]</scope>
    <source>
        <strain evidence="6">RSF 1966-606</strain>
    </source>
</reference>
<keyword evidence="4" id="KW-0653">Protein transport</keyword>
<keyword evidence="3" id="KW-0256">Endoplasmic reticulum</keyword>
<evidence type="ECO:0000256" key="2">
    <source>
        <dbReference type="ARBA" id="ARBA00022448"/>
    </source>
</evidence>
<dbReference type="PANTHER" id="PTHR15922">
    <property type="entry name" value="NEUROBLASTOMA-AMPLIFIED SEQUENCE"/>
    <property type="match status" value="1"/>
</dbReference>
<keyword evidence="2" id="KW-0813">Transport</keyword>
<organism evidence="6 7">
    <name type="scientific">Rhododendron williamsianum</name>
    <dbReference type="NCBI Taxonomy" id="262921"/>
    <lineage>
        <taxon>Eukaryota</taxon>
        <taxon>Viridiplantae</taxon>
        <taxon>Streptophyta</taxon>
        <taxon>Embryophyta</taxon>
        <taxon>Tracheophyta</taxon>
        <taxon>Spermatophyta</taxon>
        <taxon>Magnoliopsida</taxon>
        <taxon>eudicotyledons</taxon>
        <taxon>Gunneridae</taxon>
        <taxon>Pentapetalae</taxon>
        <taxon>asterids</taxon>
        <taxon>Ericales</taxon>
        <taxon>Ericaceae</taxon>
        <taxon>Ericoideae</taxon>
        <taxon>Rhodoreae</taxon>
        <taxon>Rhododendron</taxon>
    </lineage>
</organism>
<dbReference type="PANTHER" id="PTHR15922:SF2">
    <property type="entry name" value="NBAS SUBUNIT OF NRZ TETHERING COMPLEX"/>
    <property type="match status" value="1"/>
</dbReference>
<dbReference type="Pfam" id="PF08314">
    <property type="entry name" value="Sec39"/>
    <property type="match status" value="2"/>
</dbReference>
<name>A0A6A4ME27_9ERIC</name>
<evidence type="ECO:0000313" key="7">
    <source>
        <dbReference type="Proteomes" id="UP000428333"/>
    </source>
</evidence>
<dbReference type="GO" id="GO:0015031">
    <property type="term" value="P:protein transport"/>
    <property type="evidence" value="ECO:0007669"/>
    <property type="project" value="UniProtKB-KW"/>
</dbReference>
<dbReference type="GO" id="GO:0000149">
    <property type="term" value="F:SNARE binding"/>
    <property type="evidence" value="ECO:0007669"/>
    <property type="project" value="TreeGrafter"/>
</dbReference>
<sequence length="2127" mass="240554">MLSGSTLCTFTFGGWSETHDVLGVADDADILYFIKSNGEEITRITKGNLKVSSSILGLIAFDGSDMNKSCLCSFNVLTSDGSLHEVEISQDPSASVLSAHTSRNGSTLKDFPANVFCLNYYPESSLLAVVGGAVSVPMTSSASTGTYSLSLWRRTSNLGLNPVFSTQLEGLYSKPKGHVGQLTSPKVLFSPEGKFVAALDLRGHLVIFKLDNGQFSLSNLSCGDKYDSQDSSDMSTRGKESLSDIMDFIWWSDSILVLAKRSSTVTMIDIFSGVRLLEKDPLCSMAILERVQLVPGHFFLLQSTSESHDSSEKKATSDLEHIDLRSVSEMYDILISEQKYQAALDFANRYGLDRDEVLKSQWLHSVQEVNEINVFLSAIKDQSFVLSECVERVGPKENVERALIAHGLHLTNQYRCLEAQINENSPIWDFFLARLKLLQFRDKLETFLGINMGRTGYFQLVALCVKVAFYLRLQYVPSNHRKRFSRQEYSKFRRMPLNEAAVTLAESGKIGALNLLFKRHPYSLNPFMLDILAAIPETVPVQSYGQLLPGNSPPSDIPLREKDWVECQEIVTFIRRLPETHESSILLRTEPIMKQWFGISWPSTNELCIWYRSRARDMDSLSGQLDNCLSLVDFAWRKGIYQLQQFREDISYLQQLIYLDDSDDEVNFSMSLVAWEQLSDYEKFKMMLKGVKEENVLERLHKNAIPFMQNRFQIMSSVCKDAVMDEPSSVDRKSEFFLVRWLKEIASENKLDICLKVIEEGCKDSLSKSIFEDKSEAVDCALQCIYVCSITTRWSTMASILSKLPEMRDSEVRVEGLKKRLKMAEGHIEAGRLLSFYQVPKPIKFFLEAHSDVKGVKQILRLILSKFVRRQPGHSDNEWANMWRDLQSLQEKAFPFLDQEYMLMEFCRGLLKAGKFSLARNYLRGTASVALATDKAENLVIQAAREYFFSASSLAGSEVWKAKECLNLFPGSRNVRAEADIIDALTVKLPDLGVNILPVQFRQIKEPMEIVKLAITSQVGAYLNVDEIIEVAKLLGLSSQDDISAVQEAIAREAAVAGDIQLAFDLCLILAKKGHGSSWDLCAQWQEESIGELLHAWKDLDMQVQCEKLMTLSGTDPPKFSVHGSSTISFPLQNSEEMVDRRNFSEQVDGVNCEDQEVHIRDIRNILALVAKDLSKVNGSSSETFLAKMGPTQRRELLLRKFQEKHTSLSSDELDKIDRAQSSFWRDWKLKLEEQKRVADHSRVLEQIIPGVETMRFLSRDMNYIESVVFSHVESVKLEKKHILKDMLKLANTYGLNHTKVLLQFLYSVLVSEVWALDDITAEISEFKNEILAHAGEAIETISLSVYPAIDGHDKQRLSYLYGLLSDCYLQLEGTTKLVPMFHPTLAHINVDFAHFYKVVEQECSRVSFIKDLNFKNIVGLGGLNYEFFTNEIYAHVDEYTVEALATMVQALIGMYRHPIPEDLISWKDVYRHHVLCLLKALEERVKMQAEFESQENLHALISELEKTYDGCRKYVRVMAYPDVLDMFKRFFTVIAPLRRLFEGTSSDSTWRDCFIFLSNFWLRVIDDMKEFTSRESPQEKCNLDSLMCCVKVFTRLVIEGRISPKQGWGTFIVYVINGLKGGSADDIITFCRAMGFSGCGFGAIAEVYSEAVSQLQIGSSLDTERHFESIQDLSHLYLSILETILRNLASGSLERQNLLHFMSFFSRMDGDLEDLNRVRQAVWERMAKFCDDLILPSHVRVYALELMQFISDSGRNASMFSAELKSNVLPWEGWDDSRSIATKSESTATFGIPTQTDASNRLTSTLVALKSSQLVLAISPSIEISPQDLSTVDSAVSCFMRLCGEAASEPHFDALLAILGEWEGLFAIKRDKADSAEVSDGANDWGNDDWDEGWESFPEEPVSKETKEDNSLLVHPLHAVDCFVALKMALLFPYEEIRLQCLDAVEDKLKQGGVSDVIVRDHDSGFVIVRNWEEDGGIAGRFVYEDLLFVGSPEPCNCSTRRWKVLAADNNLWSNLCEERWGSICAHSMPLKIQDHGKMCMKCKIDAIVSDCQKIIREGVDYYLVHLGEVHRHLGSRPQSKGANGCLLGSEIGLKEEPSSRILDEILFFLGDLEAASVCGKRKREV</sequence>
<comment type="subcellular location">
    <subcellularLocation>
        <location evidence="1">Endoplasmic reticulum</location>
    </subcellularLocation>
</comment>
<comment type="caution">
    <text evidence="6">The sequence shown here is derived from an EMBL/GenBank/DDBJ whole genome shotgun (WGS) entry which is preliminary data.</text>
</comment>
<feature type="domain" description="Sec39" evidence="5">
    <location>
        <begin position="501"/>
        <end position="809"/>
    </location>
</feature>
<dbReference type="EMBL" id="QEFC01000327">
    <property type="protein sequence ID" value="KAE9464737.1"/>
    <property type="molecule type" value="Genomic_DNA"/>
</dbReference>
<keyword evidence="7" id="KW-1185">Reference proteome</keyword>
<evidence type="ECO:0000259" key="5">
    <source>
        <dbReference type="Pfam" id="PF08314"/>
    </source>
</evidence>
<evidence type="ECO:0000313" key="6">
    <source>
        <dbReference type="EMBL" id="KAE9464737.1"/>
    </source>
</evidence>
<evidence type="ECO:0000256" key="1">
    <source>
        <dbReference type="ARBA" id="ARBA00004240"/>
    </source>
</evidence>
<dbReference type="OrthoDB" id="19988at2759"/>
<accession>A0A6A4ME27</accession>
<evidence type="ECO:0000256" key="4">
    <source>
        <dbReference type="ARBA" id="ARBA00022927"/>
    </source>
</evidence>
<protein>
    <recommendedName>
        <fullName evidence="5">Sec39 domain-containing protein</fullName>
    </recommendedName>
</protein>
<feature type="non-terminal residue" evidence="6">
    <location>
        <position position="1"/>
    </location>
</feature>
<dbReference type="InterPro" id="IPR013244">
    <property type="entry name" value="Sec39_domain"/>
</dbReference>
<dbReference type="GO" id="GO:0070939">
    <property type="term" value="C:Dsl1/NZR complex"/>
    <property type="evidence" value="ECO:0007669"/>
    <property type="project" value="TreeGrafter"/>
</dbReference>